<dbReference type="PROSITE" id="PS50102">
    <property type="entry name" value="RRM"/>
    <property type="match status" value="1"/>
</dbReference>
<dbReference type="InterPro" id="IPR012677">
    <property type="entry name" value="Nucleotide-bd_a/b_plait_sf"/>
</dbReference>
<feature type="region of interest" description="Disordered" evidence="10">
    <location>
        <begin position="458"/>
        <end position="477"/>
    </location>
</feature>
<evidence type="ECO:0000256" key="7">
    <source>
        <dbReference type="ARBA" id="ARBA00023254"/>
    </source>
</evidence>
<dbReference type="InterPro" id="IPR041966">
    <property type="entry name" value="LOTUS-like"/>
</dbReference>
<dbReference type="Ensembl" id="ENSCSAVT00000013113.1">
    <property type="protein sequence ID" value="ENSCSAVP00000012964.1"/>
    <property type="gene ID" value="ENSCSAVG00000007612.1"/>
</dbReference>
<dbReference type="GO" id="GO:0004540">
    <property type="term" value="F:RNA nuclease activity"/>
    <property type="evidence" value="ECO:0007669"/>
    <property type="project" value="InterPro"/>
</dbReference>
<dbReference type="eggNOG" id="ENOG502QUYZ">
    <property type="taxonomic scope" value="Eukaryota"/>
</dbReference>
<evidence type="ECO:0000256" key="2">
    <source>
        <dbReference type="ARBA" id="ARBA00022152"/>
    </source>
</evidence>
<evidence type="ECO:0000256" key="4">
    <source>
        <dbReference type="ARBA" id="ARBA00022884"/>
    </source>
</evidence>
<keyword evidence="5" id="KW-0896">Oogenesis</keyword>
<dbReference type="OMA" id="TANDKHE"/>
<feature type="domain" description="HTH OST-type" evidence="12">
    <location>
        <begin position="716"/>
        <end position="796"/>
    </location>
</feature>
<proteinExistence type="predicted"/>
<dbReference type="GO" id="GO:0048477">
    <property type="term" value="P:oogenesis"/>
    <property type="evidence" value="ECO:0007669"/>
    <property type="project" value="UniProtKB-KW"/>
</dbReference>
<accession>H2Z5V2</accession>
<dbReference type="Proteomes" id="UP000007875">
    <property type="component" value="Unassembled WGS sequence"/>
</dbReference>
<dbReference type="GO" id="GO:0010468">
    <property type="term" value="P:regulation of gene expression"/>
    <property type="evidence" value="ECO:0007669"/>
    <property type="project" value="InterPro"/>
</dbReference>
<comment type="subcellular location">
    <subcellularLocation>
        <location evidence="1">Peroxisome</location>
    </subcellularLocation>
</comment>
<feature type="compositionally biased region" description="Low complexity" evidence="10">
    <location>
        <begin position="465"/>
        <end position="477"/>
    </location>
</feature>
<dbReference type="GO" id="GO:0005777">
    <property type="term" value="C:peroxisome"/>
    <property type="evidence" value="ECO:0007669"/>
    <property type="project" value="UniProtKB-SubCell"/>
</dbReference>
<dbReference type="STRING" id="51511.ENSCSAVP00000012964"/>
<dbReference type="GO" id="GO:0003723">
    <property type="term" value="F:RNA binding"/>
    <property type="evidence" value="ECO:0007669"/>
    <property type="project" value="UniProtKB-UniRule"/>
</dbReference>
<dbReference type="Gene3D" id="3.30.420.610">
    <property type="entry name" value="LOTUS domain-like"/>
    <property type="match status" value="4"/>
</dbReference>
<sequence>VNVIHVNAVAKNAADDKLRQSLRRYAQTHIAPATVILITGDCNFTSEVSDLRHRHKYFVVLIHPVNASKALVEAANTAVSYEEFVADLPVVYASKDSVSEQHLLVSNLPSYVDVGMIRGKLKQISENCGGKVINVMPPTAIIKFSTEELARRALKRLNGEMVHGNKIFVQRKTNGASSNATIEPVRIKHLHLNKVDQLFYNFNTFYIITAINKPIHEASCPDKFDSPSNHSPVSNDSGVQLTISNIDAQLGVKTIQEKIWNLITQHTQVWHIYCRIVLITRLLMCDVTVPDVDSASIILQSLHRRKLGNKRILVTISQKLEDERTLLNYHKALKLGQIRQLHDFVVLREINDKVFIFLAKNDENPLFSVCKQHYRPDRVQMRPPIKINIGLREFSAKLHALLYSHSGSIVLNSFETMTIWLRFGRLPEGSGVFLEHQISYVPGVQIIDGDVKTVVWSQPHSDNGSDTASETSTSSRSKSSNLVNFARELVDLLKTFPYCCLPCADVSMAYQRHYGHALRTNGFSSVSDMLLSIPHVVQIIGPPHNHLLTLTHRAQVKRFTQEMIKLLKASPDRAILVAQLPDMYYRTFDRVWNLRDYGVSVLSDILDDIPDGNIGVSGEGDNIVLSLPTRERTIDEIQRTNLFSHELFEILRLRPRCRMSFTEFVPAYHRQFGRQCKLSNYGFSKLLDLFESLPQVVKVVIDEVPEKYLQLTDEEQLKVLTSQLVGLLRQQGGDSNDSVGIPLSRLQSMYSHKYSFPLVPRHYNCDDIESVVKLLSHAVKVNFKLILSLYLQLARGPNNELVVKQSERKPIRLLCAQLLVLMLDLNNEQVNLNHLQQVYIDRYNECIAPCEYGFLSLTDVVKKALSGIAKFETNSGNTLLSLKPIYQRGKRIRAILLAHNGTMTLGEFNQAYKAKHGEALDAEHHGFRSCEGMLRALSMVLVVKGFGIKKTIVLRNHMQ</sequence>
<dbReference type="SMART" id="SM00360">
    <property type="entry name" value="RRM"/>
    <property type="match status" value="1"/>
</dbReference>
<evidence type="ECO:0000256" key="9">
    <source>
        <dbReference type="PROSITE-ProRule" id="PRU00176"/>
    </source>
</evidence>
<feature type="domain" description="HTH OST-type" evidence="12">
    <location>
        <begin position="639"/>
        <end position="714"/>
    </location>
</feature>
<dbReference type="Gene3D" id="3.30.70.330">
    <property type="match status" value="2"/>
</dbReference>
<evidence type="ECO:0000256" key="1">
    <source>
        <dbReference type="ARBA" id="ARBA00004275"/>
    </source>
</evidence>
<keyword evidence="4 9" id="KW-0694">RNA-binding</keyword>
<dbReference type="Pfam" id="PF12872">
    <property type="entry name" value="OST-HTH"/>
    <property type="match status" value="6"/>
</dbReference>
<dbReference type="Pfam" id="PF11608">
    <property type="entry name" value="RRM_MARF1"/>
    <property type="match status" value="1"/>
</dbReference>
<dbReference type="InterPro" id="IPR025605">
    <property type="entry name" value="OST-HTH/LOTUS_dom"/>
</dbReference>
<evidence type="ECO:0000259" key="12">
    <source>
        <dbReference type="PROSITE" id="PS51644"/>
    </source>
</evidence>
<reference evidence="13" key="3">
    <citation type="submission" date="2025-09" db="UniProtKB">
        <authorList>
            <consortium name="Ensembl"/>
        </authorList>
    </citation>
    <scope>IDENTIFICATION</scope>
</reference>
<dbReference type="InterPro" id="IPR021139">
    <property type="entry name" value="NYN"/>
</dbReference>
<evidence type="ECO:0000256" key="6">
    <source>
        <dbReference type="ARBA" id="ARBA00023140"/>
    </source>
</evidence>
<feature type="domain" description="HTH OST-type" evidence="12">
    <location>
        <begin position="481"/>
        <end position="553"/>
    </location>
</feature>
<organism evidence="13 14">
    <name type="scientific">Ciona savignyi</name>
    <name type="common">Pacific transparent sea squirt</name>
    <dbReference type="NCBI Taxonomy" id="51511"/>
    <lineage>
        <taxon>Eukaryota</taxon>
        <taxon>Metazoa</taxon>
        <taxon>Chordata</taxon>
        <taxon>Tunicata</taxon>
        <taxon>Ascidiacea</taxon>
        <taxon>Phlebobranchia</taxon>
        <taxon>Cionidae</taxon>
        <taxon>Ciona</taxon>
    </lineage>
</organism>
<evidence type="ECO:0000313" key="14">
    <source>
        <dbReference type="Proteomes" id="UP000007875"/>
    </source>
</evidence>
<dbReference type="PANTHER" id="PTHR14379">
    <property type="entry name" value="LIMKAIN B LKAP"/>
    <property type="match status" value="1"/>
</dbReference>
<name>H2Z5V2_CIOSA</name>
<keyword evidence="3" id="KW-0677">Repeat</keyword>
<dbReference type="AlphaFoldDB" id="H2Z5V2"/>
<keyword evidence="6" id="KW-0576">Peroxisome</keyword>
<protein>
    <recommendedName>
        <fullName evidence="2">Meiosis regulator and mRNA stability factor 1</fullName>
    </recommendedName>
    <alternativeName>
        <fullName evidence="8">Limkain-b1</fullName>
    </alternativeName>
</protein>
<dbReference type="PROSITE" id="PS51644">
    <property type="entry name" value="HTH_OST"/>
    <property type="match status" value="5"/>
</dbReference>
<dbReference type="Pfam" id="PF01936">
    <property type="entry name" value="NYN"/>
    <property type="match status" value="1"/>
</dbReference>
<keyword evidence="7" id="KW-0469">Meiosis</keyword>
<dbReference type="HOGENOM" id="CLU_002701_0_0_1"/>
<evidence type="ECO:0000256" key="10">
    <source>
        <dbReference type="SAM" id="MobiDB-lite"/>
    </source>
</evidence>
<dbReference type="InterPro" id="IPR034189">
    <property type="entry name" value="MARF1_RRM1"/>
</dbReference>
<dbReference type="InterPro" id="IPR035979">
    <property type="entry name" value="RBD_domain_sf"/>
</dbReference>
<dbReference type="GO" id="GO:0051321">
    <property type="term" value="P:meiotic cell cycle"/>
    <property type="evidence" value="ECO:0007669"/>
    <property type="project" value="UniProtKB-KW"/>
</dbReference>
<dbReference type="InterPro" id="IPR000504">
    <property type="entry name" value="RRM_dom"/>
</dbReference>
<evidence type="ECO:0000313" key="13">
    <source>
        <dbReference type="Ensembl" id="ENSCSAVP00000012964.1"/>
    </source>
</evidence>
<evidence type="ECO:0000256" key="5">
    <source>
        <dbReference type="ARBA" id="ARBA00022943"/>
    </source>
</evidence>
<feature type="domain" description="HTH OST-type" evidence="12">
    <location>
        <begin position="555"/>
        <end position="630"/>
    </location>
</feature>
<evidence type="ECO:0000256" key="3">
    <source>
        <dbReference type="ARBA" id="ARBA00022737"/>
    </source>
</evidence>
<feature type="domain" description="RRM" evidence="11">
    <location>
        <begin position="101"/>
        <end position="174"/>
    </location>
</feature>
<reference evidence="13" key="2">
    <citation type="submission" date="2025-08" db="UniProtKB">
        <authorList>
            <consortium name="Ensembl"/>
        </authorList>
    </citation>
    <scope>IDENTIFICATION</scope>
</reference>
<dbReference type="SUPFAM" id="SSF54928">
    <property type="entry name" value="RNA-binding domain, RBD"/>
    <property type="match status" value="1"/>
</dbReference>
<feature type="domain" description="HTH OST-type" evidence="12">
    <location>
        <begin position="884"/>
        <end position="958"/>
    </location>
</feature>
<dbReference type="PANTHER" id="PTHR14379:SF3">
    <property type="entry name" value="MEIOSIS REGULATOR AND MRNA STABILITY FACTOR 1"/>
    <property type="match status" value="1"/>
</dbReference>
<evidence type="ECO:0000256" key="8">
    <source>
        <dbReference type="ARBA" id="ARBA00030116"/>
    </source>
</evidence>
<keyword evidence="14" id="KW-1185">Reference proteome</keyword>
<dbReference type="InParanoid" id="H2Z5V2"/>
<keyword evidence="5" id="KW-0221">Differentiation</keyword>
<dbReference type="GO" id="GO:1905762">
    <property type="term" value="F:CCR4-NOT complex binding"/>
    <property type="evidence" value="ECO:0007669"/>
    <property type="project" value="TreeGrafter"/>
</dbReference>
<reference evidence="14" key="1">
    <citation type="submission" date="2003-08" db="EMBL/GenBank/DDBJ databases">
        <authorList>
            <person name="Birren B."/>
            <person name="Nusbaum C."/>
            <person name="Abebe A."/>
            <person name="Abouelleil A."/>
            <person name="Adekoya E."/>
            <person name="Ait-zahra M."/>
            <person name="Allen N."/>
            <person name="Allen T."/>
            <person name="An P."/>
            <person name="Anderson M."/>
            <person name="Anderson S."/>
            <person name="Arachchi H."/>
            <person name="Armbruster J."/>
            <person name="Bachantsang P."/>
            <person name="Baldwin J."/>
            <person name="Barry A."/>
            <person name="Bayul T."/>
            <person name="Blitshsteyn B."/>
            <person name="Bloom T."/>
            <person name="Blye J."/>
            <person name="Boguslavskiy L."/>
            <person name="Borowsky M."/>
            <person name="Boukhgalter B."/>
            <person name="Brunache A."/>
            <person name="Butler J."/>
            <person name="Calixte N."/>
            <person name="Calvo S."/>
            <person name="Camarata J."/>
            <person name="Campo K."/>
            <person name="Chang J."/>
            <person name="Cheshatsang Y."/>
            <person name="Citroen M."/>
            <person name="Collymore A."/>
            <person name="Considine T."/>
            <person name="Cook A."/>
            <person name="Cooke P."/>
            <person name="Corum B."/>
            <person name="Cuomo C."/>
            <person name="David R."/>
            <person name="Dawoe T."/>
            <person name="Degray S."/>
            <person name="Dodge S."/>
            <person name="Dooley K."/>
            <person name="Dorje P."/>
            <person name="Dorjee K."/>
            <person name="Dorris L."/>
            <person name="Duffey N."/>
            <person name="Dupes A."/>
            <person name="Elkins T."/>
            <person name="Engels R."/>
            <person name="Erickson J."/>
            <person name="Farina A."/>
            <person name="Faro S."/>
            <person name="Ferreira P."/>
            <person name="Fischer H."/>
            <person name="Fitzgerald M."/>
            <person name="Foley K."/>
            <person name="Gage D."/>
            <person name="Galagan J."/>
            <person name="Gearin G."/>
            <person name="Gnerre S."/>
            <person name="Gnirke A."/>
            <person name="Goyette A."/>
            <person name="Graham J."/>
            <person name="Grandbois E."/>
            <person name="Gyaltsen K."/>
            <person name="Hafez N."/>
            <person name="Hagopian D."/>
            <person name="Hagos B."/>
            <person name="Hall J."/>
            <person name="Hatcher B."/>
            <person name="Heller A."/>
            <person name="Higgins H."/>
            <person name="Honan T."/>
            <person name="Horn A."/>
            <person name="Houde N."/>
            <person name="Hughes L."/>
            <person name="Hulme W."/>
            <person name="Husby E."/>
            <person name="Iliev I."/>
            <person name="Jaffe D."/>
            <person name="Jones C."/>
            <person name="Kamal M."/>
            <person name="Kamat A."/>
            <person name="Kamvysselis M."/>
            <person name="Karlsson E."/>
            <person name="Kells C."/>
            <person name="Kieu A."/>
            <person name="Kisner P."/>
            <person name="Kodira C."/>
            <person name="Kulbokas E."/>
            <person name="Labutti K."/>
            <person name="Lama D."/>
            <person name="Landers T."/>
            <person name="Leger J."/>
            <person name="Levine S."/>
            <person name="Lewis D."/>
            <person name="Lewis T."/>
            <person name="Lindblad-toh K."/>
            <person name="Liu X."/>
            <person name="Lokyitsang T."/>
            <person name="Lokyitsang Y."/>
            <person name="Lucien O."/>
            <person name="Lui A."/>
            <person name="Ma L.J."/>
            <person name="Mabbitt R."/>
            <person name="Macdonald J."/>
            <person name="Maclean C."/>
            <person name="Major J."/>
            <person name="Manning J."/>
            <person name="Marabella R."/>
            <person name="Maru K."/>
            <person name="Matthews C."/>
            <person name="Mauceli E."/>
            <person name="Mccarthy M."/>
            <person name="Mcdonough S."/>
            <person name="Mcghee T."/>
            <person name="Meldrim J."/>
            <person name="Meneus L."/>
            <person name="Mesirov J."/>
            <person name="Mihalev A."/>
            <person name="Mihova T."/>
            <person name="Mikkelsen T."/>
            <person name="Mlenga V."/>
            <person name="Moru K."/>
            <person name="Mozes J."/>
            <person name="Mulrain L."/>
            <person name="Munson G."/>
            <person name="Naylor J."/>
            <person name="Newes C."/>
            <person name="Nguyen C."/>
            <person name="Nguyen N."/>
            <person name="Nguyen T."/>
            <person name="Nicol R."/>
            <person name="Nielsen C."/>
            <person name="Nizzari M."/>
            <person name="Norbu C."/>
            <person name="Norbu N."/>
            <person name="O'donnell P."/>
            <person name="Okoawo O."/>
            <person name="O'leary S."/>
            <person name="Omotosho B."/>
            <person name="O'neill K."/>
            <person name="Osman S."/>
            <person name="Parker S."/>
            <person name="Perrin D."/>
            <person name="Phunkhang P."/>
            <person name="Piqani B."/>
            <person name="Purcell S."/>
            <person name="Rachupka T."/>
            <person name="Ramasamy U."/>
            <person name="Rameau R."/>
            <person name="Ray V."/>
            <person name="Raymond C."/>
            <person name="Retta R."/>
            <person name="Richardson S."/>
            <person name="Rise C."/>
            <person name="Rodriguez J."/>
            <person name="Rogers J."/>
            <person name="Rogov P."/>
            <person name="Rutman M."/>
            <person name="Schupbach R."/>
            <person name="Seaman C."/>
            <person name="Settipalli S."/>
            <person name="Sharpe T."/>
            <person name="Sheridan J."/>
            <person name="Sherpa N."/>
            <person name="Shi J."/>
            <person name="Smirnov S."/>
            <person name="Smith C."/>
            <person name="Sougnez C."/>
            <person name="Spencer B."/>
            <person name="Stalker J."/>
            <person name="Stange-thomann N."/>
            <person name="Stavropoulos S."/>
            <person name="Stetson K."/>
            <person name="Stone C."/>
            <person name="Stone S."/>
            <person name="Stubbs M."/>
            <person name="Talamas J."/>
            <person name="Tchuinga P."/>
            <person name="Tenzing P."/>
            <person name="Tesfaye S."/>
            <person name="Theodore J."/>
            <person name="Thoulutsang Y."/>
            <person name="Topham K."/>
            <person name="Towey S."/>
            <person name="Tsamla T."/>
            <person name="Tsomo N."/>
            <person name="Vallee D."/>
            <person name="Vassiliev H."/>
            <person name="Venkataraman V."/>
            <person name="Vinson J."/>
            <person name="Vo A."/>
            <person name="Wade C."/>
            <person name="Wang S."/>
            <person name="Wangchuk T."/>
            <person name="Wangdi T."/>
            <person name="Whittaker C."/>
            <person name="Wilkinson J."/>
            <person name="Wu Y."/>
            <person name="Wyman D."/>
            <person name="Yadav S."/>
            <person name="Yang S."/>
            <person name="Yang X."/>
            <person name="Yeager S."/>
            <person name="Yee E."/>
            <person name="Young G."/>
            <person name="Zainoun J."/>
            <person name="Zembeck L."/>
            <person name="Zimmer A."/>
            <person name="Zody M."/>
            <person name="Lander E."/>
        </authorList>
    </citation>
    <scope>NUCLEOTIDE SEQUENCE [LARGE SCALE GENOMIC DNA]</scope>
</reference>
<dbReference type="InterPro" id="IPR024768">
    <property type="entry name" value="Marf1"/>
</dbReference>
<evidence type="ECO:0000259" key="11">
    <source>
        <dbReference type="PROSITE" id="PS50102"/>
    </source>
</evidence>
<dbReference type="GeneTree" id="ENSGT00390000002393"/>